<dbReference type="AlphaFoldDB" id="A0A1H2TB85"/>
<gene>
    <name evidence="2" type="ORF">SAMN05216215_100348</name>
</gene>
<feature type="transmembrane region" description="Helical" evidence="1">
    <location>
        <begin position="71"/>
        <end position="94"/>
    </location>
</feature>
<keyword evidence="3" id="KW-1185">Reference proteome</keyword>
<organism evidence="2 3">
    <name type="scientific">Saccharopolyspora shandongensis</name>
    <dbReference type="NCBI Taxonomy" id="418495"/>
    <lineage>
        <taxon>Bacteria</taxon>
        <taxon>Bacillati</taxon>
        <taxon>Actinomycetota</taxon>
        <taxon>Actinomycetes</taxon>
        <taxon>Pseudonocardiales</taxon>
        <taxon>Pseudonocardiaceae</taxon>
        <taxon>Saccharopolyspora</taxon>
    </lineage>
</organism>
<evidence type="ECO:0000256" key="1">
    <source>
        <dbReference type="SAM" id="Phobius"/>
    </source>
</evidence>
<proteinExistence type="predicted"/>
<keyword evidence="1" id="KW-0812">Transmembrane</keyword>
<feature type="transmembrane region" description="Helical" evidence="1">
    <location>
        <begin position="12"/>
        <end position="33"/>
    </location>
</feature>
<dbReference type="PANTHER" id="PTHR37309">
    <property type="entry name" value="SLR0284 PROTEIN"/>
    <property type="match status" value="1"/>
</dbReference>
<dbReference type="STRING" id="418495.SAMN05216215_100348"/>
<accession>A0A1H2TB85</accession>
<evidence type="ECO:0000313" key="3">
    <source>
        <dbReference type="Proteomes" id="UP000199529"/>
    </source>
</evidence>
<keyword evidence="1" id="KW-0472">Membrane</keyword>
<dbReference type="EMBL" id="FNOK01000003">
    <property type="protein sequence ID" value="SDW41161.1"/>
    <property type="molecule type" value="Genomic_DNA"/>
</dbReference>
<dbReference type="InterPro" id="IPR007165">
    <property type="entry name" value="Phage_holin_4_2"/>
</dbReference>
<name>A0A1H2TB85_9PSEU</name>
<sequence length="142" mass="15448">MMFVAEAGREGRVVATLLYILITMVAVWITTALPGITLEGEDTTAKVLTLLAVSVIFGIINVVLKPVAKTLGCLLYLLTLGLFGLVVNALLFWLTSYLAGELRLPFHVDGFWSAFWGALIVTIVSSALAGIVRRTRPQVEER</sequence>
<feature type="transmembrane region" description="Helical" evidence="1">
    <location>
        <begin position="114"/>
        <end position="132"/>
    </location>
</feature>
<dbReference type="Proteomes" id="UP000199529">
    <property type="component" value="Unassembled WGS sequence"/>
</dbReference>
<reference evidence="3" key="1">
    <citation type="submission" date="2016-10" db="EMBL/GenBank/DDBJ databases">
        <authorList>
            <person name="Varghese N."/>
            <person name="Submissions S."/>
        </authorList>
    </citation>
    <scope>NUCLEOTIDE SEQUENCE [LARGE SCALE GENOMIC DNA]</scope>
    <source>
        <strain evidence="3">CGMCC 4.3530</strain>
    </source>
</reference>
<protein>
    <submittedName>
        <fullName evidence="2">Putative membrane protein</fullName>
    </submittedName>
</protein>
<dbReference type="Pfam" id="PF04020">
    <property type="entry name" value="Phage_holin_4_2"/>
    <property type="match status" value="1"/>
</dbReference>
<evidence type="ECO:0000313" key="2">
    <source>
        <dbReference type="EMBL" id="SDW41161.1"/>
    </source>
</evidence>
<keyword evidence="1" id="KW-1133">Transmembrane helix</keyword>
<dbReference type="PANTHER" id="PTHR37309:SF1">
    <property type="entry name" value="SLR0284 PROTEIN"/>
    <property type="match status" value="1"/>
</dbReference>
<feature type="transmembrane region" description="Helical" evidence="1">
    <location>
        <begin position="45"/>
        <end position="64"/>
    </location>
</feature>